<evidence type="ECO:0000256" key="2">
    <source>
        <dbReference type="ARBA" id="ARBA00022741"/>
    </source>
</evidence>
<comment type="caution">
    <text evidence="6">The sequence shown here is derived from an EMBL/GenBank/DDBJ whole genome shotgun (WGS) entry which is preliminary data.</text>
</comment>
<organism evidence="6">
    <name type="scientific">Clostridium botulinum</name>
    <dbReference type="NCBI Taxonomy" id="1491"/>
    <lineage>
        <taxon>Bacteria</taxon>
        <taxon>Bacillati</taxon>
        <taxon>Bacillota</taxon>
        <taxon>Clostridia</taxon>
        <taxon>Eubacteriales</taxon>
        <taxon>Clostridiaceae</taxon>
        <taxon>Clostridium</taxon>
    </lineage>
</organism>
<dbReference type="SUPFAM" id="SSF55874">
    <property type="entry name" value="ATPase domain of HSP90 chaperone/DNA topoisomerase II/histidine kinase"/>
    <property type="match status" value="1"/>
</dbReference>
<gene>
    <name evidence="6" type="ORF">EXM56_01470</name>
</gene>
<dbReference type="SUPFAM" id="SSF109604">
    <property type="entry name" value="HD-domain/PDEase-like"/>
    <property type="match status" value="1"/>
</dbReference>
<proteinExistence type="inferred from homology"/>
<dbReference type="EMBL" id="SGKT01000002">
    <property type="protein sequence ID" value="NEZ74039.1"/>
    <property type="molecule type" value="Genomic_DNA"/>
</dbReference>
<comment type="similarity">
    <text evidence="1">Belongs to the heat shock protein 90 family.</text>
</comment>
<dbReference type="GO" id="GO:0051082">
    <property type="term" value="F:unfolded protein binding"/>
    <property type="evidence" value="ECO:0007669"/>
    <property type="project" value="InterPro"/>
</dbReference>
<evidence type="ECO:0000259" key="5">
    <source>
        <dbReference type="SMART" id="SM00471"/>
    </source>
</evidence>
<evidence type="ECO:0000256" key="3">
    <source>
        <dbReference type="ARBA" id="ARBA00022840"/>
    </source>
</evidence>
<sequence length="807" mass="94218">MMDDWLDEIEPRLRKSYIFQVFTEKCANDSAGDHAKALVKDCVFYAYNRSKTIIKHMAEFTLHDSEHLFRVLRLMEKLLSKENIDKLYIPELMLLILTAFFHDIGMAPDEKTIIGWKKYWDINPKFDGVEQENEYKEFEKFCFARPERLKEIDEARVQGNTTLSETLKQYLITDYIRITHGKRSREIIEKDWNGKIKYKDIDLTVDFAELCFSHFDDAIKIRNLDKGVMCGQDSFVCLPLLAVILRIADILDFDLKRTPTVLFSHLYVRHPISLQEWSKHRAVEAWNINNRSIQFHANCTHPAIESAIHKFCDLIDKELGVCNNILNEINEFNKNNERLLIVRLPFQVDRTKIQTKKNISGKAIYNYRETRFELSKKQVIDLLMGTKLYGDSGVALRELIQNSIDACLLRKALEDKWENFYEPSIKVKYYCENSEWILEVNDNGIGMDQYIIDTYYSTIGSSFYKSPDFYSLKSETGANFVPTSRFGIGILSCFMVADTMLVETRKLYGPHRSSEPVSLIIEGQDSIFWVKDGIRQIPGTQTKLILRKKENPWQDLTEDQFIKLVEEVVPNPPFTIEIETSNQIKKRDKHSFEKLTAACLKDYSWNKHKNLKEIEVEFNDINEGIVGSAIIGILEKHSRPVEKIEMINKNIDIDGETFELNKSIRMSDNEIELFLTTITIDDDENVEIDESERTLAKSKSRIALHGIEVATTLFPNIWEIKRNQVKLCWPFPMLIILDICDKRDIDLNSARDRIILSDKWLKFEEDLARIICKKIRDYVPNDYWNKLKAIISKTSNKAFLRGLNQVE</sequence>
<dbReference type="InterPro" id="IPR001404">
    <property type="entry name" value="Hsp90_fam"/>
</dbReference>
<dbReference type="Gene3D" id="1.10.3210.10">
    <property type="entry name" value="Hypothetical protein af1432"/>
    <property type="match status" value="1"/>
</dbReference>
<reference evidence="6" key="1">
    <citation type="submission" date="2019-02" db="EMBL/GenBank/DDBJ databases">
        <title>Genome sequencing of Clostridium botulinum clinical isolates.</title>
        <authorList>
            <person name="Brunt J."/>
            <person name="Van Vliet A.H.M."/>
            <person name="Stringer S.C."/>
            <person name="Grant K.A."/>
            <person name="Carter A.C."/>
            <person name="Peck M.W."/>
        </authorList>
    </citation>
    <scope>NUCLEOTIDE SEQUENCE</scope>
    <source>
        <strain evidence="6">H114400598</strain>
    </source>
</reference>
<keyword evidence="6" id="KW-0378">Hydrolase</keyword>
<dbReference type="PRINTS" id="PR00775">
    <property type="entry name" value="HEATSHOCK90"/>
</dbReference>
<evidence type="ECO:0000256" key="1">
    <source>
        <dbReference type="ARBA" id="ARBA00008239"/>
    </source>
</evidence>
<dbReference type="AlphaFoldDB" id="A0A6G4CKC9"/>
<dbReference type="PANTHER" id="PTHR11528">
    <property type="entry name" value="HEAT SHOCK PROTEIN 90 FAMILY MEMBER"/>
    <property type="match status" value="1"/>
</dbReference>
<dbReference type="Pfam" id="PF24391">
    <property type="entry name" value="HD-CE"/>
    <property type="match status" value="1"/>
</dbReference>
<dbReference type="InterPro" id="IPR003607">
    <property type="entry name" value="HD/PDEase_dom"/>
</dbReference>
<dbReference type="InterPro" id="IPR056471">
    <property type="entry name" value="HD-CE"/>
</dbReference>
<protein>
    <submittedName>
        <fullName evidence="6">Metal-dependent phosphohydrolase</fullName>
    </submittedName>
</protein>
<feature type="domain" description="HD/PDEase" evidence="5">
    <location>
        <begin position="60"/>
        <end position="263"/>
    </location>
</feature>
<dbReference type="GO" id="GO:0005524">
    <property type="term" value="F:ATP binding"/>
    <property type="evidence" value="ECO:0007669"/>
    <property type="project" value="UniProtKB-KW"/>
</dbReference>
<keyword evidence="3" id="KW-0067">ATP-binding</keyword>
<keyword evidence="2" id="KW-0547">Nucleotide-binding</keyword>
<dbReference type="CDD" id="cd00077">
    <property type="entry name" value="HDc"/>
    <property type="match status" value="1"/>
</dbReference>
<dbReference type="SMART" id="SM00471">
    <property type="entry name" value="HDc"/>
    <property type="match status" value="1"/>
</dbReference>
<dbReference type="InterPro" id="IPR036890">
    <property type="entry name" value="HATPase_C_sf"/>
</dbReference>
<accession>A0A6G4CKC9</accession>
<evidence type="ECO:0000256" key="4">
    <source>
        <dbReference type="ARBA" id="ARBA00023186"/>
    </source>
</evidence>
<dbReference type="InterPro" id="IPR020575">
    <property type="entry name" value="Hsp90_N"/>
</dbReference>
<dbReference type="GO" id="GO:0140662">
    <property type="term" value="F:ATP-dependent protein folding chaperone"/>
    <property type="evidence" value="ECO:0007669"/>
    <property type="project" value="InterPro"/>
</dbReference>
<dbReference type="Pfam" id="PF13589">
    <property type="entry name" value="HATPase_c_3"/>
    <property type="match status" value="1"/>
</dbReference>
<name>A0A6G4CKC9_CLOBO</name>
<evidence type="ECO:0000313" key="6">
    <source>
        <dbReference type="EMBL" id="NEZ74039.1"/>
    </source>
</evidence>
<dbReference type="GO" id="GO:0016887">
    <property type="term" value="F:ATP hydrolysis activity"/>
    <property type="evidence" value="ECO:0007669"/>
    <property type="project" value="InterPro"/>
</dbReference>
<keyword evidence="4" id="KW-0143">Chaperone</keyword>
<dbReference type="Gene3D" id="3.30.565.10">
    <property type="entry name" value="Histidine kinase-like ATPase, C-terminal domain"/>
    <property type="match status" value="1"/>
</dbReference>